<evidence type="ECO:0000256" key="3">
    <source>
        <dbReference type="ARBA" id="ARBA00022989"/>
    </source>
</evidence>
<reference evidence="6 7" key="1">
    <citation type="submission" date="2023-03" db="EMBL/GenBank/DDBJ databases">
        <title>Genome insight into feeding habits of ladybird beetles.</title>
        <authorList>
            <person name="Li H.-S."/>
            <person name="Huang Y.-H."/>
            <person name="Pang H."/>
        </authorList>
    </citation>
    <scope>NUCLEOTIDE SEQUENCE [LARGE SCALE GENOMIC DNA]</scope>
    <source>
        <strain evidence="6">SYSU_2023b</strain>
        <tissue evidence="6">Whole body</tissue>
    </source>
</reference>
<name>A0AAW1UAD1_9CUCU</name>
<dbReference type="GO" id="GO:0022857">
    <property type="term" value="F:transmembrane transporter activity"/>
    <property type="evidence" value="ECO:0007669"/>
    <property type="project" value="InterPro"/>
</dbReference>
<evidence type="ECO:0000313" key="7">
    <source>
        <dbReference type="Proteomes" id="UP001431783"/>
    </source>
</evidence>
<dbReference type="GO" id="GO:0016020">
    <property type="term" value="C:membrane"/>
    <property type="evidence" value="ECO:0007669"/>
    <property type="project" value="UniProtKB-SubCell"/>
</dbReference>
<proteinExistence type="predicted"/>
<comment type="caution">
    <text evidence="6">The sequence shown here is derived from an EMBL/GenBank/DDBJ whole genome shotgun (WGS) entry which is preliminary data.</text>
</comment>
<feature type="transmembrane region" description="Helical" evidence="5">
    <location>
        <begin position="66"/>
        <end position="87"/>
    </location>
</feature>
<feature type="transmembrane region" description="Helical" evidence="5">
    <location>
        <begin position="35"/>
        <end position="54"/>
    </location>
</feature>
<feature type="transmembrane region" description="Helical" evidence="5">
    <location>
        <begin position="93"/>
        <end position="115"/>
    </location>
</feature>
<keyword evidence="3 5" id="KW-1133">Transmembrane helix</keyword>
<dbReference type="Proteomes" id="UP001431783">
    <property type="component" value="Unassembled WGS sequence"/>
</dbReference>
<keyword evidence="7" id="KW-1185">Reference proteome</keyword>
<comment type="subcellular location">
    <subcellularLocation>
        <location evidence="1">Membrane</location>
        <topology evidence="1">Multi-pass membrane protein</topology>
    </subcellularLocation>
</comment>
<evidence type="ECO:0000256" key="2">
    <source>
        <dbReference type="ARBA" id="ARBA00022692"/>
    </source>
</evidence>
<dbReference type="Pfam" id="PF07690">
    <property type="entry name" value="MFS_1"/>
    <property type="match status" value="1"/>
</dbReference>
<gene>
    <name evidence="6" type="ORF">WA026_018666</name>
</gene>
<dbReference type="InterPro" id="IPR011701">
    <property type="entry name" value="MFS"/>
</dbReference>
<evidence type="ECO:0000256" key="4">
    <source>
        <dbReference type="ARBA" id="ARBA00023136"/>
    </source>
</evidence>
<evidence type="ECO:0000256" key="5">
    <source>
        <dbReference type="SAM" id="Phobius"/>
    </source>
</evidence>
<feature type="transmembrane region" description="Helical" evidence="5">
    <location>
        <begin position="201"/>
        <end position="218"/>
    </location>
</feature>
<accession>A0AAW1UAD1</accession>
<feature type="transmembrane region" description="Helical" evidence="5">
    <location>
        <begin position="315"/>
        <end position="336"/>
    </location>
</feature>
<feature type="transmembrane region" description="Helical" evidence="5">
    <location>
        <begin position="225"/>
        <end position="243"/>
    </location>
</feature>
<keyword evidence="2 5" id="KW-0812">Transmembrane</keyword>
<organism evidence="6 7">
    <name type="scientific">Henosepilachna vigintioctopunctata</name>
    <dbReference type="NCBI Taxonomy" id="420089"/>
    <lineage>
        <taxon>Eukaryota</taxon>
        <taxon>Metazoa</taxon>
        <taxon>Ecdysozoa</taxon>
        <taxon>Arthropoda</taxon>
        <taxon>Hexapoda</taxon>
        <taxon>Insecta</taxon>
        <taxon>Pterygota</taxon>
        <taxon>Neoptera</taxon>
        <taxon>Endopterygota</taxon>
        <taxon>Coleoptera</taxon>
        <taxon>Polyphaga</taxon>
        <taxon>Cucujiformia</taxon>
        <taxon>Coccinelloidea</taxon>
        <taxon>Coccinellidae</taxon>
        <taxon>Epilachninae</taxon>
        <taxon>Epilachnini</taxon>
        <taxon>Henosepilachna</taxon>
    </lineage>
</organism>
<dbReference type="SUPFAM" id="SSF103473">
    <property type="entry name" value="MFS general substrate transporter"/>
    <property type="match status" value="1"/>
</dbReference>
<protein>
    <recommendedName>
        <fullName evidence="8">Proton-coupled folate transporter</fullName>
    </recommendedName>
</protein>
<dbReference type="InterPro" id="IPR036259">
    <property type="entry name" value="MFS_trans_sf"/>
</dbReference>
<dbReference type="EMBL" id="JARQZJ010000042">
    <property type="protein sequence ID" value="KAK9877563.1"/>
    <property type="molecule type" value="Genomic_DNA"/>
</dbReference>
<feature type="transmembrane region" description="Helical" evidence="5">
    <location>
        <begin position="282"/>
        <end position="303"/>
    </location>
</feature>
<feature type="transmembrane region" description="Helical" evidence="5">
    <location>
        <begin position="155"/>
        <end position="181"/>
    </location>
</feature>
<evidence type="ECO:0008006" key="8">
    <source>
        <dbReference type="Google" id="ProtNLM"/>
    </source>
</evidence>
<feature type="transmembrane region" description="Helical" evidence="5">
    <location>
        <begin position="12"/>
        <end position="29"/>
    </location>
</feature>
<dbReference type="Gene3D" id="1.20.1250.20">
    <property type="entry name" value="MFS general substrate transporter like domains"/>
    <property type="match status" value="1"/>
</dbReference>
<sequence>MVLTMAGQTISFGIVILFCILSNISSWYLVATCIPIILCGGFAAAFTCYLSYITDITDENSRGVRMGIFEVVISIGMLLGMVSSSFILNLVGYVGIFIVAAGFHSLGLLYIIFVLEESVATRETEGMLKAFFEFEQIKQITATTFKRRPNNRRSIILLCVTISSLFLLAVMSEGGCIYLFLRLKFGWSLRKYTIFSSVKDVLYVVGTFLSIYGLHKILKVEESIVILMGLISCINGSLVQGLATTDTHIYFGALLRSLVGGVSPMLRSQISKISEPDEVGKIFSALIMFENFLQLLGSPLYTFIYNGTLNTHPEFFNFVSAGIIGVTIFLTVLVLVQHIKLPRETGFSILHENIKPSDDNEDDVNC</sequence>
<dbReference type="PANTHER" id="PTHR23507">
    <property type="entry name" value="ZGC:174356"/>
    <property type="match status" value="1"/>
</dbReference>
<dbReference type="PANTHER" id="PTHR23507:SF39">
    <property type="entry name" value="GH23453P-RELATED"/>
    <property type="match status" value="1"/>
</dbReference>
<keyword evidence="4 5" id="KW-0472">Membrane</keyword>
<dbReference type="AlphaFoldDB" id="A0AAW1UAD1"/>
<evidence type="ECO:0000256" key="1">
    <source>
        <dbReference type="ARBA" id="ARBA00004141"/>
    </source>
</evidence>
<evidence type="ECO:0000313" key="6">
    <source>
        <dbReference type="EMBL" id="KAK9877563.1"/>
    </source>
</evidence>